<dbReference type="Proteomes" id="UP000290588">
    <property type="component" value="Unassembled WGS sequence"/>
</dbReference>
<dbReference type="KEGG" id="aell:AELL_0141"/>
<proteinExistence type="predicted"/>
<dbReference type="EMBL" id="CP032097">
    <property type="protein sequence ID" value="AXX93846.1"/>
    <property type="molecule type" value="Genomic_DNA"/>
</dbReference>
<dbReference type="RefSeq" id="WP_118916098.1">
    <property type="nucleotide sequence ID" value="NZ_CP032097.1"/>
</dbReference>
<accession>A0A347U4R8</accession>
<reference evidence="1 3" key="2">
    <citation type="submission" date="2018-08" db="EMBL/GenBank/DDBJ databases">
        <title>Complete genome of the Arcobacter ellisii type strain LMG 26155.</title>
        <authorList>
            <person name="Miller W.G."/>
            <person name="Yee E."/>
            <person name="Bono J.L."/>
        </authorList>
    </citation>
    <scope>NUCLEOTIDE SEQUENCE [LARGE SCALE GENOMIC DNA]</scope>
    <source>
        <strain evidence="1 3">LMG 26155</strain>
    </source>
</reference>
<reference evidence="2 4" key="1">
    <citation type="submission" date="2017-09" db="EMBL/GenBank/DDBJ databases">
        <title>Genomics of the genus Arcobacter.</title>
        <authorList>
            <person name="Perez-Cataluna A."/>
            <person name="Figueras M.J."/>
            <person name="Salas-Masso N."/>
        </authorList>
    </citation>
    <scope>NUCLEOTIDE SEQUENCE [LARGE SCALE GENOMIC DNA]</scope>
    <source>
        <strain evidence="2 4">CECT 7837</strain>
    </source>
</reference>
<evidence type="ECO:0000313" key="3">
    <source>
        <dbReference type="Proteomes" id="UP000262582"/>
    </source>
</evidence>
<gene>
    <name evidence="1" type="ORF">AELL_0141</name>
    <name evidence="2" type="ORF">CP962_01140</name>
</gene>
<sequence>MIRQFILLITILISSFSQDTLTAQKQNTLYIQDLIQIEENIAKNFEKYILTEYKIPTMENLIDDEYLGSNFSVTNRMGNDIDFKDSSKLQLKYAITKDEYRKTKDENLGVENFIVQLYNRDLYRDYTTVFSDDTDVNNMYVEFELKSDEAKNIFELLKNGNTIAKTCTASLKNSYCNNNEKSIRWYNSSSNWIEYDKKDFNKGNITISSESILTSEASKLASLKVGSYIYIKDKTKNVKLIDDSSGNLQILKVD</sequence>
<evidence type="ECO:0000313" key="2">
    <source>
        <dbReference type="EMBL" id="RXI33041.1"/>
    </source>
</evidence>
<dbReference type="AlphaFoldDB" id="A0A347U4R8"/>
<dbReference type="OrthoDB" id="5343741at2"/>
<dbReference type="EMBL" id="NXIG01000001">
    <property type="protein sequence ID" value="RXI33041.1"/>
    <property type="molecule type" value="Genomic_DNA"/>
</dbReference>
<protein>
    <submittedName>
        <fullName evidence="2">Uncharacterized protein</fullName>
    </submittedName>
</protein>
<name>A0A347U4R8_9BACT</name>
<dbReference type="Proteomes" id="UP000262582">
    <property type="component" value="Chromosome"/>
</dbReference>
<evidence type="ECO:0000313" key="1">
    <source>
        <dbReference type="EMBL" id="AXX93846.1"/>
    </source>
</evidence>
<evidence type="ECO:0000313" key="4">
    <source>
        <dbReference type="Proteomes" id="UP000290588"/>
    </source>
</evidence>
<keyword evidence="3" id="KW-1185">Reference proteome</keyword>
<organism evidence="2 4">
    <name type="scientific">Arcobacter ellisii</name>
    <dbReference type="NCBI Taxonomy" id="913109"/>
    <lineage>
        <taxon>Bacteria</taxon>
        <taxon>Pseudomonadati</taxon>
        <taxon>Campylobacterota</taxon>
        <taxon>Epsilonproteobacteria</taxon>
        <taxon>Campylobacterales</taxon>
        <taxon>Arcobacteraceae</taxon>
        <taxon>Arcobacter</taxon>
    </lineage>
</organism>